<dbReference type="STRING" id="154621.RV11_GL002695"/>
<dbReference type="RefSeq" id="WP_010769973.1">
    <property type="nucleotide sequence ID" value="NZ_ASWE01000001.1"/>
</dbReference>
<dbReference type="GO" id="GO:0009401">
    <property type="term" value="P:phosphoenolpyruvate-dependent sugar phosphotransferase system"/>
    <property type="evidence" value="ECO:0007669"/>
    <property type="project" value="UniProtKB-KW"/>
</dbReference>
<feature type="transmembrane region" description="Helical" evidence="10">
    <location>
        <begin position="176"/>
        <end position="195"/>
    </location>
</feature>
<feature type="domain" description="PTS EIIC type-2" evidence="11">
    <location>
        <begin position="8"/>
        <end position="346"/>
    </location>
</feature>
<dbReference type="InterPro" id="IPR013014">
    <property type="entry name" value="PTS_EIIC_2"/>
</dbReference>
<evidence type="ECO:0000259" key="11">
    <source>
        <dbReference type="PROSITE" id="PS51104"/>
    </source>
</evidence>
<dbReference type="InterPro" id="IPR006327">
    <property type="entry name" value="PTS_IIC_fruc"/>
</dbReference>
<evidence type="ECO:0000256" key="2">
    <source>
        <dbReference type="ARBA" id="ARBA00022448"/>
    </source>
</evidence>
<keyword evidence="6 10" id="KW-0812">Transmembrane</keyword>
<dbReference type="AlphaFoldDB" id="R3W281"/>
<dbReference type="NCBIfam" id="TIGR01427">
    <property type="entry name" value="PTS_IIC_fructo"/>
    <property type="match status" value="1"/>
</dbReference>
<accession>R3W281</accession>
<keyword evidence="8 10" id="KW-0472">Membrane</keyword>
<evidence type="ECO:0000256" key="1">
    <source>
        <dbReference type="ARBA" id="ARBA00004429"/>
    </source>
</evidence>
<dbReference type="Proteomes" id="UP000013785">
    <property type="component" value="Unassembled WGS sequence"/>
</dbReference>
<dbReference type="EMBL" id="AJAT01000018">
    <property type="protein sequence ID" value="EOL41777.1"/>
    <property type="molecule type" value="Genomic_DNA"/>
</dbReference>
<keyword evidence="5" id="KW-0598">Phosphotransferase system</keyword>
<proteinExistence type="predicted"/>
<evidence type="ECO:0000256" key="4">
    <source>
        <dbReference type="ARBA" id="ARBA00022597"/>
    </source>
</evidence>
<dbReference type="PATRIC" id="fig|1158610.3.peg.3335"/>
<feature type="transmembrane region" description="Helical" evidence="10">
    <location>
        <begin position="315"/>
        <end position="336"/>
    </location>
</feature>
<evidence type="ECO:0000313" key="12">
    <source>
        <dbReference type="EMBL" id="EOL41777.1"/>
    </source>
</evidence>
<evidence type="ECO:0000256" key="10">
    <source>
        <dbReference type="SAM" id="Phobius"/>
    </source>
</evidence>
<keyword evidence="13" id="KW-1185">Reference proteome</keyword>
<dbReference type="GO" id="GO:0008982">
    <property type="term" value="F:protein-N(PI)-phosphohistidine-sugar phosphotransferase activity"/>
    <property type="evidence" value="ECO:0007669"/>
    <property type="project" value="InterPro"/>
</dbReference>
<dbReference type="Pfam" id="PF02378">
    <property type="entry name" value="PTS_EIIC"/>
    <property type="match status" value="1"/>
</dbReference>
<organism evidence="12 13">
    <name type="scientific">Enterococcus phoeniculicola ATCC BAA-412</name>
    <dbReference type="NCBI Taxonomy" id="1158610"/>
    <lineage>
        <taxon>Bacteria</taxon>
        <taxon>Bacillati</taxon>
        <taxon>Bacillota</taxon>
        <taxon>Bacilli</taxon>
        <taxon>Lactobacillales</taxon>
        <taxon>Enterococcaceae</taxon>
        <taxon>Enterococcus</taxon>
    </lineage>
</organism>
<dbReference type="GO" id="GO:0005886">
    <property type="term" value="C:plasma membrane"/>
    <property type="evidence" value="ECO:0007669"/>
    <property type="project" value="UniProtKB-SubCell"/>
</dbReference>
<name>R3W281_9ENTE</name>
<evidence type="ECO:0000256" key="8">
    <source>
        <dbReference type="ARBA" id="ARBA00023136"/>
    </source>
</evidence>
<dbReference type="GO" id="GO:0090563">
    <property type="term" value="F:protein-phosphocysteine-sugar phosphotransferase activity"/>
    <property type="evidence" value="ECO:0007669"/>
    <property type="project" value="TreeGrafter"/>
</dbReference>
<protein>
    <submittedName>
        <fullName evidence="12">PTS system, Fru family, IIC component</fullName>
    </submittedName>
</protein>
<keyword evidence="7 10" id="KW-1133">Transmembrane helix</keyword>
<feature type="transmembrane region" description="Helical" evidence="10">
    <location>
        <begin position="215"/>
        <end position="235"/>
    </location>
</feature>
<comment type="caution">
    <text evidence="12">The sequence shown here is derived from an EMBL/GenBank/DDBJ whole genome shotgun (WGS) entry which is preliminary data.</text>
</comment>
<feature type="transmembrane region" description="Helical" evidence="10">
    <location>
        <begin position="12"/>
        <end position="36"/>
    </location>
</feature>
<dbReference type="PANTHER" id="PTHR30505:SF0">
    <property type="entry name" value="FRUCTOSE-LIKE PTS SYSTEM EIIBC COMPONENT-RELATED"/>
    <property type="match status" value="1"/>
</dbReference>
<dbReference type="PANTHER" id="PTHR30505">
    <property type="entry name" value="FRUCTOSE-LIKE PERMEASE"/>
    <property type="match status" value="1"/>
</dbReference>
<evidence type="ECO:0000256" key="3">
    <source>
        <dbReference type="ARBA" id="ARBA00022475"/>
    </source>
</evidence>
<dbReference type="InterPro" id="IPR050864">
    <property type="entry name" value="Bacterial_PTS_Sugar_Transport"/>
</dbReference>
<feature type="transmembrane region" description="Helical" evidence="10">
    <location>
        <begin position="87"/>
        <end position="115"/>
    </location>
</feature>
<feature type="transmembrane region" description="Helical" evidence="10">
    <location>
        <begin position="135"/>
        <end position="164"/>
    </location>
</feature>
<feature type="compositionally biased region" description="Acidic residues" evidence="9">
    <location>
        <begin position="346"/>
        <end position="356"/>
    </location>
</feature>
<dbReference type="PROSITE" id="PS51104">
    <property type="entry name" value="PTS_EIIC_TYPE_2"/>
    <property type="match status" value="1"/>
</dbReference>
<evidence type="ECO:0000256" key="7">
    <source>
        <dbReference type="ARBA" id="ARBA00022989"/>
    </source>
</evidence>
<keyword evidence="3" id="KW-1003">Cell membrane</keyword>
<feature type="transmembrane region" description="Helical" evidence="10">
    <location>
        <begin position="274"/>
        <end position="295"/>
    </location>
</feature>
<sequence>MKKALNELKRHALTAISYMLPLVVASGLLIAIGNLMGGQVIEDYTQSFTIASALTSLGVMGMGLLAPFIGGYISYSIAERPGIAPGFLMGMIANALGAGFLGGMIGGYLVGYFILWMKKTWKVPKWADGLMPMMIIPTVSSIVIGLVMFFVIGGPIAWITELLVVFLNSLDESSRFVYGFIFGVLGAFDFGGPISKVPNLMADGLLMEGILEPEAIKVIGAMVPPIGVTFAWLFSKFSNKRVFTKVEEDAIKVAFPMGLTMITEGVIPIAMNDLLRTVFACSMGTGIAGAINFYFQNGSPVPSGGVFVIPVMTKPFVGLLALIAGSVVTGIILLVIKKTISDEEYDSTQLEEEQEMDLSGFSLND</sequence>
<evidence type="ECO:0000256" key="6">
    <source>
        <dbReference type="ARBA" id="ARBA00022692"/>
    </source>
</evidence>
<evidence type="ECO:0000256" key="9">
    <source>
        <dbReference type="SAM" id="MobiDB-lite"/>
    </source>
</evidence>
<feature type="transmembrane region" description="Helical" evidence="10">
    <location>
        <begin position="48"/>
        <end position="75"/>
    </location>
</feature>
<reference evidence="12 13" key="1">
    <citation type="submission" date="2013-02" db="EMBL/GenBank/DDBJ databases">
        <title>The Genome Sequence of Enterococcus phoeniculicola BAA-412.</title>
        <authorList>
            <consortium name="The Broad Institute Genome Sequencing Platform"/>
            <consortium name="The Broad Institute Genome Sequencing Center for Infectious Disease"/>
            <person name="Earl A.M."/>
            <person name="Gilmore M.S."/>
            <person name="Lebreton F."/>
            <person name="Walker B."/>
            <person name="Young S.K."/>
            <person name="Zeng Q."/>
            <person name="Gargeya S."/>
            <person name="Fitzgerald M."/>
            <person name="Haas B."/>
            <person name="Abouelleil A."/>
            <person name="Alvarado L."/>
            <person name="Arachchi H.M."/>
            <person name="Berlin A.M."/>
            <person name="Chapman S.B."/>
            <person name="Dewar J."/>
            <person name="Goldberg J."/>
            <person name="Griggs A."/>
            <person name="Gujja S."/>
            <person name="Hansen M."/>
            <person name="Howarth C."/>
            <person name="Imamovic A."/>
            <person name="Larimer J."/>
            <person name="McCowan C."/>
            <person name="Murphy C."/>
            <person name="Neiman D."/>
            <person name="Pearson M."/>
            <person name="Priest M."/>
            <person name="Roberts A."/>
            <person name="Saif S."/>
            <person name="Shea T."/>
            <person name="Sisk P."/>
            <person name="Sykes S."/>
            <person name="Wortman J."/>
            <person name="Nusbaum C."/>
            <person name="Birren B."/>
        </authorList>
    </citation>
    <scope>NUCLEOTIDE SEQUENCE [LARGE SCALE GENOMIC DNA]</scope>
    <source>
        <strain evidence="12 13">ATCC BAA-412</strain>
    </source>
</reference>
<dbReference type="OrthoDB" id="9782569at2"/>
<dbReference type="GO" id="GO:0005351">
    <property type="term" value="F:carbohydrate:proton symporter activity"/>
    <property type="evidence" value="ECO:0007669"/>
    <property type="project" value="InterPro"/>
</dbReference>
<feature type="region of interest" description="Disordered" evidence="9">
    <location>
        <begin position="346"/>
        <end position="365"/>
    </location>
</feature>
<dbReference type="InterPro" id="IPR003352">
    <property type="entry name" value="PTS_EIIC"/>
</dbReference>
<keyword evidence="4" id="KW-0762">Sugar transport</keyword>
<dbReference type="HOGENOM" id="CLU_013155_0_1_9"/>
<keyword evidence="2" id="KW-0813">Transport</keyword>
<gene>
    <name evidence="12" type="ORF">UC3_03342</name>
</gene>
<dbReference type="eggNOG" id="COG1299">
    <property type="taxonomic scope" value="Bacteria"/>
</dbReference>
<evidence type="ECO:0000256" key="5">
    <source>
        <dbReference type="ARBA" id="ARBA00022683"/>
    </source>
</evidence>
<evidence type="ECO:0000313" key="13">
    <source>
        <dbReference type="Proteomes" id="UP000013785"/>
    </source>
</evidence>
<comment type="subcellular location">
    <subcellularLocation>
        <location evidence="1">Cell inner membrane</location>
        <topology evidence="1">Multi-pass membrane protein</topology>
    </subcellularLocation>
</comment>